<proteinExistence type="predicted"/>
<protein>
    <recommendedName>
        <fullName evidence="8">RWP-RK domain-containing protein</fullName>
    </recommendedName>
</protein>
<dbReference type="InterPro" id="IPR003035">
    <property type="entry name" value="RWP-RK_dom"/>
</dbReference>
<keyword evidence="6" id="KW-0539">Nucleus</keyword>
<evidence type="ECO:0000256" key="2">
    <source>
        <dbReference type="ARBA" id="ARBA00023015"/>
    </source>
</evidence>
<dbReference type="Pfam" id="PF02042">
    <property type="entry name" value="RWP-RK"/>
    <property type="match status" value="1"/>
</dbReference>
<gene>
    <name evidence="9" type="ORF">GUITHDRAFT_100627</name>
</gene>
<sequence length="144" mass="16548">MSDSVTTTPQNVLLFPRRKTGEQHIMYKGRRPLAIDLPMLESFYSMPQIRAARGLGVSLTAMKHICRKLGIDRWPYRRPKKTRARKQKTLRKTTASESSASKKVKPRKLPPHAAWIESALPLSKEWIELYINCLDNTPEFSNDA</sequence>
<dbReference type="AlphaFoldDB" id="L1JZK9"/>
<evidence type="ECO:0000256" key="1">
    <source>
        <dbReference type="ARBA" id="ARBA00004049"/>
    </source>
</evidence>
<reference evidence="11" key="2">
    <citation type="submission" date="2012-11" db="EMBL/GenBank/DDBJ databases">
        <authorList>
            <person name="Kuo A."/>
            <person name="Curtis B.A."/>
            <person name="Tanifuji G."/>
            <person name="Burki F."/>
            <person name="Gruber A."/>
            <person name="Irimia M."/>
            <person name="Maruyama S."/>
            <person name="Arias M.C."/>
            <person name="Ball S.G."/>
            <person name="Gile G.H."/>
            <person name="Hirakawa Y."/>
            <person name="Hopkins J.F."/>
            <person name="Rensing S.A."/>
            <person name="Schmutz J."/>
            <person name="Symeonidi A."/>
            <person name="Elias M."/>
            <person name="Eveleigh R.J."/>
            <person name="Herman E.K."/>
            <person name="Klute M.J."/>
            <person name="Nakayama T."/>
            <person name="Obornik M."/>
            <person name="Reyes-Prieto A."/>
            <person name="Armbrust E.V."/>
            <person name="Aves S.J."/>
            <person name="Beiko R.G."/>
            <person name="Coutinho P."/>
            <person name="Dacks J.B."/>
            <person name="Durnford D.G."/>
            <person name="Fast N.M."/>
            <person name="Green B.R."/>
            <person name="Grisdale C."/>
            <person name="Hempe F."/>
            <person name="Henrissat B."/>
            <person name="Hoppner M.P."/>
            <person name="Ishida K.-I."/>
            <person name="Kim E."/>
            <person name="Koreny L."/>
            <person name="Kroth P.G."/>
            <person name="Liu Y."/>
            <person name="Malik S.-B."/>
            <person name="Maier U.G."/>
            <person name="McRose D."/>
            <person name="Mock T."/>
            <person name="Neilson J.A."/>
            <person name="Onodera N.T."/>
            <person name="Poole A.M."/>
            <person name="Pritham E.J."/>
            <person name="Richards T.A."/>
            <person name="Rocap G."/>
            <person name="Roy S.W."/>
            <person name="Sarai C."/>
            <person name="Schaack S."/>
            <person name="Shirato S."/>
            <person name="Slamovits C.H."/>
            <person name="Spencer D.F."/>
            <person name="Suzuki S."/>
            <person name="Worden A.Z."/>
            <person name="Zauner S."/>
            <person name="Barry K."/>
            <person name="Bell C."/>
            <person name="Bharti A.K."/>
            <person name="Crow J.A."/>
            <person name="Grimwood J."/>
            <person name="Kramer R."/>
            <person name="Lindquist E."/>
            <person name="Lucas S."/>
            <person name="Salamov A."/>
            <person name="McFadden G.I."/>
            <person name="Lane C.E."/>
            <person name="Keeling P.J."/>
            <person name="Gray M.W."/>
            <person name="Grigoriev I.V."/>
            <person name="Archibald J.M."/>
        </authorList>
    </citation>
    <scope>NUCLEOTIDE SEQUENCE</scope>
    <source>
        <strain evidence="11">CCMP2712</strain>
    </source>
</reference>
<dbReference type="PANTHER" id="PTHR46373">
    <property type="entry name" value="PROTEIN RKD4"/>
    <property type="match status" value="1"/>
</dbReference>
<evidence type="ECO:0000313" key="10">
    <source>
        <dbReference type="EnsemblProtists" id="EKX53645"/>
    </source>
</evidence>
<feature type="region of interest" description="Disordered" evidence="7">
    <location>
        <begin position="76"/>
        <end position="109"/>
    </location>
</feature>
<dbReference type="OrthoDB" id="6270329at2759"/>
<dbReference type="HOGENOM" id="CLU_092984_1_0_1"/>
<keyword evidence="11" id="KW-1185">Reference proteome</keyword>
<dbReference type="EnsemblProtists" id="EKX53645">
    <property type="protein sequence ID" value="EKX53645"/>
    <property type="gene ID" value="GUITHDRAFT_100627"/>
</dbReference>
<dbReference type="KEGG" id="gtt:GUITHDRAFT_100627"/>
<reference evidence="10" key="3">
    <citation type="submission" date="2016-03" db="UniProtKB">
        <authorList>
            <consortium name="EnsemblProtists"/>
        </authorList>
    </citation>
    <scope>IDENTIFICATION</scope>
</reference>
<dbReference type="InterPro" id="IPR044607">
    <property type="entry name" value="RKD-like"/>
</dbReference>
<dbReference type="PROSITE" id="PS51519">
    <property type="entry name" value="RWP_RK"/>
    <property type="match status" value="1"/>
</dbReference>
<dbReference type="GO" id="GO:0003700">
    <property type="term" value="F:DNA-binding transcription factor activity"/>
    <property type="evidence" value="ECO:0007669"/>
    <property type="project" value="InterPro"/>
</dbReference>
<evidence type="ECO:0000256" key="4">
    <source>
        <dbReference type="ARBA" id="ARBA00023125"/>
    </source>
</evidence>
<keyword evidence="4" id="KW-0238">DNA-binding</keyword>
<dbReference type="EMBL" id="JH992969">
    <property type="protein sequence ID" value="EKX53645.1"/>
    <property type="molecule type" value="Genomic_DNA"/>
</dbReference>
<evidence type="ECO:0000313" key="11">
    <source>
        <dbReference type="Proteomes" id="UP000011087"/>
    </source>
</evidence>
<evidence type="ECO:0000256" key="7">
    <source>
        <dbReference type="SAM" id="MobiDB-lite"/>
    </source>
</evidence>
<keyword evidence="5" id="KW-0804">Transcription</keyword>
<feature type="domain" description="RWP-RK" evidence="8">
    <location>
        <begin position="21"/>
        <end position="103"/>
    </location>
</feature>
<keyword evidence="3" id="KW-0175">Coiled coil</keyword>
<feature type="compositionally biased region" description="Low complexity" evidence="7">
    <location>
        <begin position="92"/>
        <end position="101"/>
    </location>
</feature>
<dbReference type="RefSeq" id="XP_005840625.1">
    <property type="nucleotide sequence ID" value="XM_005840568.1"/>
</dbReference>
<accession>L1JZK9</accession>
<keyword evidence="2" id="KW-0805">Transcription regulation</keyword>
<feature type="compositionally biased region" description="Basic residues" evidence="7">
    <location>
        <begin position="76"/>
        <end position="91"/>
    </location>
</feature>
<evidence type="ECO:0000256" key="3">
    <source>
        <dbReference type="ARBA" id="ARBA00023054"/>
    </source>
</evidence>
<evidence type="ECO:0000256" key="5">
    <source>
        <dbReference type="ARBA" id="ARBA00023163"/>
    </source>
</evidence>
<dbReference type="PaxDb" id="55529-EKX53645"/>
<reference evidence="9 11" key="1">
    <citation type="journal article" date="2012" name="Nature">
        <title>Algal genomes reveal evolutionary mosaicism and the fate of nucleomorphs.</title>
        <authorList>
            <consortium name="DOE Joint Genome Institute"/>
            <person name="Curtis B.A."/>
            <person name="Tanifuji G."/>
            <person name="Burki F."/>
            <person name="Gruber A."/>
            <person name="Irimia M."/>
            <person name="Maruyama S."/>
            <person name="Arias M.C."/>
            <person name="Ball S.G."/>
            <person name="Gile G.H."/>
            <person name="Hirakawa Y."/>
            <person name="Hopkins J.F."/>
            <person name="Kuo A."/>
            <person name="Rensing S.A."/>
            <person name="Schmutz J."/>
            <person name="Symeonidi A."/>
            <person name="Elias M."/>
            <person name="Eveleigh R.J."/>
            <person name="Herman E.K."/>
            <person name="Klute M.J."/>
            <person name="Nakayama T."/>
            <person name="Obornik M."/>
            <person name="Reyes-Prieto A."/>
            <person name="Armbrust E.V."/>
            <person name="Aves S.J."/>
            <person name="Beiko R.G."/>
            <person name="Coutinho P."/>
            <person name="Dacks J.B."/>
            <person name="Durnford D.G."/>
            <person name="Fast N.M."/>
            <person name="Green B.R."/>
            <person name="Grisdale C.J."/>
            <person name="Hempel F."/>
            <person name="Henrissat B."/>
            <person name="Hoppner M.P."/>
            <person name="Ishida K."/>
            <person name="Kim E."/>
            <person name="Koreny L."/>
            <person name="Kroth P.G."/>
            <person name="Liu Y."/>
            <person name="Malik S.B."/>
            <person name="Maier U.G."/>
            <person name="McRose D."/>
            <person name="Mock T."/>
            <person name="Neilson J.A."/>
            <person name="Onodera N.T."/>
            <person name="Poole A.M."/>
            <person name="Pritham E.J."/>
            <person name="Richards T.A."/>
            <person name="Rocap G."/>
            <person name="Roy S.W."/>
            <person name="Sarai C."/>
            <person name="Schaack S."/>
            <person name="Shirato S."/>
            <person name="Slamovits C.H."/>
            <person name="Spencer D.F."/>
            <person name="Suzuki S."/>
            <person name="Worden A.Z."/>
            <person name="Zauner S."/>
            <person name="Barry K."/>
            <person name="Bell C."/>
            <person name="Bharti A.K."/>
            <person name="Crow J.A."/>
            <person name="Grimwood J."/>
            <person name="Kramer R."/>
            <person name="Lindquist E."/>
            <person name="Lucas S."/>
            <person name="Salamov A."/>
            <person name="McFadden G.I."/>
            <person name="Lane C.E."/>
            <person name="Keeling P.J."/>
            <person name="Gray M.W."/>
            <person name="Grigoriev I.V."/>
            <person name="Archibald J.M."/>
        </authorList>
    </citation>
    <scope>NUCLEOTIDE SEQUENCE</scope>
    <source>
        <strain evidence="9 11">CCMP2712</strain>
    </source>
</reference>
<dbReference type="GeneID" id="17310451"/>
<name>L1JZK9_GUITC</name>
<dbReference type="PANTHER" id="PTHR46373:SF2">
    <property type="entry name" value="RWP-RK DOMAIN-CONTAINING PROTEIN"/>
    <property type="match status" value="1"/>
</dbReference>
<comment type="function">
    <text evidence="1">Putative transcription factor.</text>
</comment>
<evidence type="ECO:0000259" key="8">
    <source>
        <dbReference type="PROSITE" id="PS51519"/>
    </source>
</evidence>
<dbReference type="Proteomes" id="UP000011087">
    <property type="component" value="Unassembled WGS sequence"/>
</dbReference>
<evidence type="ECO:0000256" key="6">
    <source>
        <dbReference type="ARBA" id="ARBA00023242"/>
    </source>
</evidence>
<evidence type="ECO:0000313" key="9">
    <source>
        <dbReference type="EMBL" id="EKX53645.1"/>
    </source>
</evidence>
<dbReference type="GO" id="GO:0003677">
    <property type="term" value="F:DNA binding"/>
    <property type="evidence" value="ECO:0007669"/>
    <property type="project" value="UniProtKB-KW"/>
</dbReference>
<organism evidence="9">
    <name type="scientific">Guillardia theta (strain CCMP2712)</name>
    <name type="common">Cryptophyte</name>
    <dbReference type="NCBI Taxonomy" id="905079"/>
    <lineage>
        <taxon>Eukaryota</taxon>
        <taxon>Cryptophyceae</taxon>
        <taxon>Pyrenomonadales</taxon>
        <taxon>Geminigeraceae</taxon>
        <taxon>Guillardia</taxon>
    </lineage>
</organism>